<name>A0A0P7Z8V8_9CYAN</name>
<dbReference type="SUPFAM" id="SSF142921">
    <property type="entry name" value="WGR domain-like"/>
    <property type="match status" value="1"/>
</dbReference>
<evidence type="ECO:0000259" key="1">
    <source>
        <dbReference type="PROSITE" id="PS51977"/>
    </source>
</evidence>
<protein>
    <submittedName>
        <fullName evidence="2">WGR domain</fullName>
    </submittedName>
</protein>
<evidence type="ECO:0000313" key="3">
    <source>
        <dbReference type="Proteomes" id="UP000050465"/>
    </source>
</evidence>
<dbReference type="STRING" id="1666911.HLUCCA11_24130"/>
<proteinExistence type="predicted"/>
<organism evidence="2 3">
    <name type="scientific">Phormidesmis priestleyi Ana</name>
    <dbReference type="NCBI Taxonomy" id="1666911"/>
    <lineage>
        <taxon>Bacteria</taxon>
        <taxon>Bacillati</taxon>
        <taxon>Cyanobacteriota</taxon>
        <taxon>Cyanophyceae</taxon>
        <taxon>Leptolyngbyales</taxon>
        <taxon>Leptolyngbyaceae</taxon>
        <taxon>Phormidesmis</taxon>
    </lineage>
</organism>
<dbReference type="InterPro" id="IPR036930">
    <property type="entry name" value="WGR_dom_sf"/>
</dbReference>
<dbReference type="Proteomes" id="UP000050465">
    <property type="component" value="Unassembled WGS sequence"/>
</dbReference>
<dbReference type="PROSITE" id="PS51977">
    <property type="entry name" value="WGR"/>
    <property type="match status" value="1"/>
</dbReference>
<dbReference type="Pfam" id="PF05406">
    <property type="entry name" value="WGR"/>
    <property type="match status" value="1"/>
</dbReference>
<sequence>MVGAGEEVKMEYQLEKWKRQDWRKNNRHYSCEVRQNLFGQWVVLRRWGRVSAKQRQSREQVCDGYEEGLQIFEAVGKRRVTRGYRIW</sequence>
<dbReference type="InterPro" id="IPR008893">
    <property type="entry name" value="WGR_domain"/>
</dbReference>
<evidence type="ECO:0000313" key="2">
    <source>
        <dbReference type="EMBL" id="KPQ31255.1"/>
    </source>
</evidence>
<dbReference type="AlphaFoldDB" id="A0A0P7Z8V8"/>
<comment type="caution">
    <text evidence="2">The sequence shown here is derived from an EMBL/GenBank/DDBJ whole genome shotgun (WGS) entry which is preliminary data.</text>
</comment>
<feature type="domain" description="WGR" evidence="1">
    <location>
        <begin position="1"/>
        <end position="87"/>
    </location>
</feature>
<gene>
    <name evidence="2" type="ORF">HLUCCA11_24130</name>
</gene>
<dbReference type="InterPro" id="IPR049809">
    <property type="entry name" value="YehF/YfeS-like_WGR"/>
</dbReference>
<reference evidence="2 3" key="1">
    <citation type="submission" date="2015-09" db="EMBL/GenBank/DDBJ databases">
        <title>Identification and resolution of microdiversity through metagenomic sequencing of parallel consortia.</title>
        <authorList>
            <person name="Nelson W.C."/>
            <person name="Romine M.F."/>
            <person name="Lindemann S.R."/>
        </authorList>
    </citation>
    <scope>NUCLEOTIDE SEQUENCE [LARGE SCALE GENOMIC DNA]</scope>
    <source>
        <strain evidence="2">Ana</strain>
    </source>
</reference>
<accession>A0A0P7Z8V8</accession>
<dbReference type="CDD" id="cd07996">
    <property type="entry name" value="WGR_MMR_like"/>
    <property type="match status" value="1"/>
</dbReference>
<dbReference type="EMBL" id="LJZR01000115">
    <property type="protein sequence ID" value="KPQ31255.1"/>
    <property type="molecule type" value="Genomic_DNA"/>
</dbReference>